<evidence type="ECO:0000256" key="1">
    <source>
        <dbReference type="SAM" id="MobiDB-lite"/>
    </source>
</evidence>
<organism evidence="2 3">
    <name type="scientific">Aspergillus ellipticus CBS 707.79</name>
    <dbReference type="NCBI Taxonomy" id="1448320"/>
    <lineage>
        <taxon>Eukaryota</taxon>
        <taxon>Fungi</taxon>
        <taxon>Dikarya</taxon>
        <taxon>Ascomycota</taxon>
        <taxon>Pezizomycotina</taxon>
        <taxon>Eurotiomycetes</taxon>
        <taxon>Eurotiomycetidae</taxon>
        <taxon>Eurotiales</taxon>
        <taxon>Aspergillaceae</taxon>
        <taxon>Aspergillus</taxon>
        <taxon>Aspergillus subgen. Circumdati</taxon>
    </lineage>
</organism>
<dbReference type="OrthoDB" id="10488674at2759"/>
<name>A0A319D370_9EURO</name>
<dbReference type="VEuPathDB" id="FungiDB:BO71DRAFT_443055"/>
<dbReference type="STRING" id="1448320.A0A319D370"/>
<reference evidence="2 3" key="1">
    <citation type="submission" date="2018-02" db="EMBL/GenBank/DDBJ databases">
        <title>The genomes of Aspergillus section Nigri reveals drivers in fungal speciation.</title>
        <authorList>
            <consortium name="DOE Joint Genome Institute"/>
            <person name="Vesth T.C."/>
            <person name="Nybo J."/>
            <person name="Theobald S."/>
            <person name="Brandl J."/>
            <person name="Frisvad J.C."/>
            <person name="Nielsen K.F."/>
            <person name="Lyhne E.K."/>
            <person name="Kogle M.E."/>
            <person name="Kuo A."/>
            <person name="Riley R."/>
            <person name="Clum A."/>
            <person name="Nolan M."/>
            <person name="Lipzen A."/>
            <person name="Salamov A."/>
            <person name="Henrissat B."/>
            <person name="Wiebenga A."/>
            <person name="De vries R.P."/>
            <person name="Grigoriev I.V."/>
            <person name="Mortensen U.H."/>
            <person name="Andersen M.R."/>
            <person name="Baker S.E."/>
        </authorList>
    </citation>
    <scope>NUCLEOTIDE SEQUENCE [LARGE SCALE GENOMIC DNA]</scope>
    <source>
        <strain evidence="2 3">CBS 707.79</strain>
    </source>
</reference>
<dbReference type="Proteomes" id="UP000247810">
    <property type="component" value="Unassembled WGS sequence"/>
</dbReference>
<feature type="compositionally biased region" description="Acidic residues" evidence="1">
    <location>
        <begin position="128"/>
        <end position="138"/>
    </location>
</feature>
<keyword evidence="3" id="KW-1185">Reference proteome</keyword>
<dbReference type="EMBL" id="KZ825940">
    <property type="protein sequence ID" value="PYH91589.1"/>
    <property type="molecule type" value="Genomic_DNA"/>
</dbReference>
<dbReference type="AlphaFoldDB" id="A0A319D370"/>
<protein>
    <submittedName>
        <fullName evidence="2">Uncharacterized protein</fullName>
    </submittedName>
</protein>
<accession>A0A319D370</accession>
<feature type="compositionally biased region" description="Acidic residues" evidence="1">
    <location>
        <begin position="97"/>
        <end position="120"/>
    </location>
</feature>
<evidence type="ECO:0000313" key="2">
    <source>
        <dbReference type="EMBL" id="PYH91589.1"/>
    </source>
</evidence>
<proteinExistence type="predicted"/>
<evidence type="ECO:0000313" key="3">
    <source>
        <dbReference type="Proteomes" id="UP000247810"/>
    </source>
</evidence>
<gene>
    <name evidence="2" type="ORF">BO71DRAFT_443055</name>
</gene>
<sequence>MLRAREPKTSARCKSMWRNISALNSILTRRESSTYDLDELRDLGIHPVEVELCPSERQALKFEPCFFIPQFPPTLLSDYPIFEDVSESKCLSVPDSTTEEEDEEADYPEGDGEEREEETESPTGFSDTDTDTTEEYLGDDPRYSLDMASSAQWTIRHHYNMYRSGLDDVAPAPFSVFGVPKDFEYYDYLYDFYWRVSQSRFFMDQPHCVIELIEDTTSGAKYLTRGEMLCVLRAMLGCLVYDDRPSFYTMPILLLTFFPDGHGRILQAHHDGNVLVLQYSPMICDIEKEDISIALFLRILSLLH</sequence>
<feature type="region of interest" description="Disordered" evidence="1">
    <location>
        <begin position="90"/>
        <end position="142"/>
    </location>
</feature>